<organism evidence="2 3">
    <name type="scientific">Sphingomonas glaciei</name>
    <dbReference type="NCBI Taxonomy" id="2938948"/>
    <lineage>
        <taxon>Bacteria</taxon>
        <taxon>Pseudomonadati</taxon>
        <taxon>Pseudomonadota</taxon>
        <taxon>Alphaproteobacteria</taxon>
        <taxon>Sphingomonadales</taxon>
        <taxon>Sphingomonadaceae</taxon>
        <taxon>Sphingomonas</taxon>
    </lineage>
</organism>
<sequence>MFLPVAWAGLRRWHLSTGSVACLALFVGLHLLAARWSYSFVPYREWLGLVGEGRNHFDRLIHFLFGLLWTLPLVEGARRHAGYSAGKALLFAFLAVQAVSAFYEIFEWSLALFMAPESAEAYNGQQGDGFDAQKDMALALAGNLLALAALGLFGRSKR</sequence>
<evidence type="ECO:0000313" key="2">
    <source>
        <dbReference type="EMBL" id="UUR08726.1"/>
    </source>
</evidence>
<keyword evidence="1" id="KW-0472">Membrane</keyword>
<name>A0ABY5MY61_9SPHN</name>
<feature type="transmembrane region" description="Helical" evidence="1">
    <location>
        <begin position="20"/>
        <end position="40"/>
    </location>
</feature>
<reference evidence="2 3" key="1">
    <citation type="submission" date="2022-05" db="EMBL/GenBank/DDBJ databases">
        <title>S8-45 Sphingomonas ultraviolaceadurans.</title>
        <authorList>
            <person name="Liu Y."/>
        </authorList>
    </citation>
    <scope>NUCLEOTIDE SEQUENCE [LARGE SCALE GENOMIC DNA]</scope>
    <source>
        <strain evidence="2 3">S8-45</strain>
    </source>
</reference>
<keyword evidence="3" id="KW-1185">Reference proteome</keyword>
<dbReference type="EMBL" id="CP097253">
    <property type="protein sequence ID" value="UUR08726.1"/>
    <property type="molecule type" value="Genomic_DNA"/>
</dbReference>
<dbReference type="Proteomes" id="UP000831921">
    <property type="component" value="Chromosome"/>
</dbReference>
<accession>A0ABY5MY61</accession>
<evidence type="ECO:0000256" key="1">
    <source>
        <dbReference type="SAM" id="Phobius"/>
    </source>
</evidence>
<dbReference type="InterPro" id="IPR014509">
    <property type="entry name" value="YjdF-like"/>
</dbReference>
<feature type="transmembrane region" description="Helical" evidence="1">
    <location>
        <begin position="89"/>
        <end position="116"/>
    </location>
</feature>
<feature type="transmembrane region" description="Helical" evidence="1">
    <location>
        <begin position="136"/>
        <end position="154"/>
    </location>
</feature>
<evidence type="ECO:0000313" key="3">
    <source>
        <dbReference type="Proteomes" id="UP000831921"/>
    </source>
</evidence>
<gene>
    <name evidence="2" type="ORF">M1K48_03580</name>
</gene>
<keyword evidence="1" id="KW-1133">Transmembrane helix</keyword>
<proteinExistence type="predicted"/>
<protein>
    <submittedName>
        <fullName evidence="2">DUF2238 domain-containing protein</fullName>
    </submittedName>
</protein>
<dbReference type="RefSeq" id="WP_249504497.1">
    <property type="nucleotide sequence ID" value="NZ_CP097253.1"/>
</dbReference>
<keyword evidence="1" id="KW-0812">Transmembrane</keyword>
<dbReference type="Pfam" id="PF09997">
    <property type="entry name" value="DUF2238"/>
    <property type="match status" value="1"/>
</dbReference>